<gene>
    <name evidence="1" type="ORF">CIRG_08886</name>
</gene>
<dbReference type="Proteomes" id="UP000054565">
    <property type="component" value="Unassembled WGS sequence"/>
</dbReference>
<protein>
    <submittedName>
        <fullName evidence="1">Uncharacterized protein</fullName>
    </submittedName>
</protein>
<dbReference type="EMBL" id="DS028098">
    <property type="protein sequence ID" value="KMP09205.1"/>
    <property type="molecule type" value="Genomic_DNA"/>
</dbReference>
<evidence type="ECO:0000313" key="1">
    <source>
        <dbReference type="EMBL" id="KMP09205.1"/>
    </source>
</evidence>
<evidence type="ECO:0000313" key="2">
    <source>
        <dbReference type="Proteomes" id="UP000054565"/>
    </source>
</evidence>
<proteinExistence type="predicted"/>
<organism evidence="1 2">
    <name type="scientific">Coccidioides immitis RMSCC 2394</name>
    <dbReference type="NCBI Taxonomy" id="404692"/>
    <lineage>
        <taxon>Eukaryota</taxon>
        <taxon>Fungi</taxon>
        <taxon>Dikarya</taxon>
        <taxon>Ascomycota</taxon>
        <taxon>Pezizomycotina</taxon>
        <taxon>Eurotiomycetes</taxon>
        <taxon>Eurotiomycetidae</taxon>
        <taxon>Onygenales</taxon>
        <taxon>Onygenaceae</taxon>
        <taxon>Coccidioides</taxon>
    </lineage>
</organism>
<accession>A0A0J6YNC6</accession>
<dbReference type="AlphaFoldDB" id="A0A0J6YNC6"/>
<reference evidence="2" key="1">
    <citation type="journal article" date="2010" name="Genome Res.">
        <title>Population genomic sequencing of Coccidioides fungi reveals recent hybridization and transposon control.</title>
        <authorList>
            <person name="Neafsey D.E."/>
            <person name="Barker B.M."/>
            <person name="Sharpton T.J."/>
            <person name="Stajich J.E."/>
            <person name="Park D.J."/>
            <person name="Whiston E."/>
            <person name="Hung C.-Y."/>
            <person name="McMahan C."/>
            <person name="White J."/>
            <person name="Sykes S."/>
            <person name="Heiman D."/>
            <person name="Young S."/>
            <person name="Zeng Q."/>
            <person name="Abouelleil A."/>
            <person name="Aftuck L."/>
            <person name="Bessette D."/>
            <person name="Brown A."/>
            <person name="FitzGerald M."/>
            <person name="Lui A."/>
            <person name="Macdonald J.P."/>
            <person name="Priest M."/>
            <person name="Orbach M.J."/>
            <person name="Galgiani J.N."/>
            <person name="Kirkland T.N."/>
            <person name="Cole G.T."/>
            <person name="Birren B.W."/>
            <person name="Henn M.R."/>
            <person name="Taylor J.W."/>
            <person name="Rounsley S.D."/>
        </authorList>
    </citation>
    <scope>NUCLEOTIDE SEQUENCE [LARGE SCALE GENOMIC DNA]</scope>
    <source>
        <strain evidence="2">RMSCC 2394</strain>
    </source>
</reference>
<sequence>MGQKTPVSARKPVADIDQPRQHDQTAAWAVTNWFDCFLVQCASADRRGDTPCNRSEFDPFDLQLMGSRMAVFVGSDFLSLTPMDTIIGLLCLGQTRGLLGMLALFLKYPLASAANTGVRNTAANWRERPHRPTTHDISKGAAMQLRKVWQQCVINSFTAVF</sequence>
<name>A0A0J6YNC6_COCIT</name>